<dbReference type="AlphaFoldDB" id="A0AAD8MXQ1"/>
<proteinExistence type="predicted"/>
<sequence length="126" mass="14459">MTDVKSVFVQFNELIDIAPVRISIDKSQTPKDDVSKFVRTNHRKPVYMTNECHVRHQAPSFFHSLEEAFVAMIVEINSVEGVDGWWVDTGVTRHVFYDRSMFKTYMAVEDKKVLLGDSNTTVVFGV</sequence>
<keyword evidence="3" id="KW-1185">Reference proteome</keyword>
<organism evidence="2 3">
    <name type="scientific">Heracleum sosnowskyi</name>
    <dbReference type="NCBI Taxonomy" id="360622"/>
    <lineage>
        <taxon>Eukaryota</taxon>
        <taxon>Viridiplantae</taxon>
        <taxon>Streptophyta</taxon>
        <taxon>Embryophyta</taxon>
        <taxon>Tracheophyta</taxon>
        <taxon>Spermatophyta</taxon>
        <taxon>Magnoliopsida</taxon>
        <taxon>eudicotyledons</taxon>
        <taxon>Gunneridae</taxon>
        <taxon>Pentapetalae</taxon>
        <taxon>asterids</taxon>
        <taxon>campanulids</taxon>
        <taxon>Apiales</taxon>
        <taxon>Apiaceae</taxon>
        <taxon>Apioideae</taxon>
        <taxon>apioid superclade</taxon>
        <taxon>Tordylieae</taxon>
        <taxon>Tordyliinae</taxon>
        <taxon>Heracleum</taxon>
    </lineage>
</organism>
<evidence type="ECO:0000313" key="2">
    <source>
        <dbReference type="EMBL" id="KAK1388577.1"/>
    </source>
</evidence>
<protein>
    <recommendedName>
        <fullName evidence="1">Retrovirus-related Pol polyprotein from transposon TNT 1-94-like beta-barrel domain-containing protein</fullName>
    </recommendedName>
</protein>
<name>A0AAD8MXQ1_9APIA</name>
<feature type="domain" description="Retrovirus-related Pol polyprotein from transposon TNT 1-94-like beta-barrel" evidence="1">
    <location>
        <begin position="85"/>
        <end position="125"/>
    </location>
</feature>
<evidence type="ECO:0000313" key="3">
    <source>
        <dbReference type="Proteomes" id="UP001237642"/>
    </source>
</evidence>
<reference evidence="2" key="2">
    <citation type="submission" date="2023-05" db="EMBL/GenBank/DDBJ databases">
        <authorList>
            <person name="Schelkunov M.I."/>
        </authorList>
    </citation>
    <scope>NUCLEOTIDE SEQUENCE</scope>
    <source>
        <strain evidence="2">Hsosn_3</strain>
        <tissue evidence="2">Leaf</tissue>
    </source>
</reference>
<dbReference type="Proteomes" id="UP001237642">
    <property type="component" value="Unassembled WGS sequence"/>
</dbReference>
<evidence type="ECO:0000259" key="1">
    <source>
        <dbReference type="Pfam" id="PF22936"/>
    </source>
</evidence>
<dbReference type="EMBL" id="JAUIZM010000004">
    <property type="protein sequence ID" value="KAK1388577.1"/>
    <property type="molecule type" value="Genomic_DNA"/>
</dbReference>
<dbReference type="Pfam" id="PF22936">
    <property type="entry name" value="Pol_BBD"/>
    <property type="match status" value="1"/>
</dbReference>
<reference evidence="2" key="1">
    <citation type="submission" date="2023-02" db="EMBL/GenBank/DDBJ databases">
        <title>Genome of toxic invasive species Heracleum sosnowskyi carries increased number of genes despite the absence of recent whole-genome duplications.</title>
        <authorList>
            <person name="Schelkunov M."/>
            <person name="Shtratnikova V."/>
            <person name="Makarenko M."/>
            <person name="Klepikova A."/>
            <person name="Omelchenko D."/>
            <person name="Novikova G."/>
            <person name="Obukhova E."/>
            <person name="Bogdanov V."/>
            <person name="Penin A."/>
            <person name="Logacheva M."/>
        </authorList>
    </citation>
    <scope>NUCLEOTIDE SEQUENCE</scope>
    <source>
        <strain evidence="2">Hsosn_3</strain>
        <tissue evidence="2">Leaf</tissue>
    </source>
</reference>
<comment type="caution">
    <text evidence="2">The sequence shown here is derived from an EMBL/GenBank/DDBJ whole genome shotgun (WGS) entry which is preliminary data.</text>
</comment>
<gene>
    <name evidence="2" type="ORF">POM88_016755</name>
</gene>
<accession>A0AAD8MXQ1</accession>
<dbReference type="InterPro" id="IPR054722">
    <property type="entry name" value="PolX-like_BBD"/>
</dbReference>